<keyword evidence="13" id="KW-1185">Reference proteome</keyword>
<evidence type="ECO:0000259" key="11">
    <source>
        <dbReference type="Pfam" id="PF05193"/>
    </source>
</evidence>
<evidence type="ECO:0000256" key="7">
    <source>
        <dbReference type="ARBA" id="ARBA00023049"/>
    </source>
</evidence>
<dbReference type="InterPro" id="IPR011765">
    <property type="entry name" value="Pept_M16_N"/>
</dbReference>
<keyword evidence="4" id="KW-0479">Metal-binding</keyword>
<evidence type="ECO:0000313" key="12">
    <source>
        <dbReference type="EMBL" id="RBQ12068.1"/>
    </source>
</evidence>
<gene>
    <name evidence="12" type="ORF">DRW42_02075</name>
</gene>
<protein>
    <submittedName>
        <fullName evidence="12">Insulinase family protein</fullName>
    </submittedName>
</protein>
<dbReference type="Gene3D" id="3.30.830.10">
    <property type="entry name" value="Metalloenzyme, LuxS/M16 peptidase-like"/>
    <property type="match status" value="4"/>
</dbReference>
<feature type="domain" description="Peptidase M16 N-terminal" evidence="10">
    <location>
        <begin position="44"/>
        <end position="164"/>
    </location>
</feature>
<evidence type="ECO:0000256" key="5">
    <source>
        <dbReference type="ARBA" id="ARBA00022801"/>
    </source>
</evidence>
<dbReference type="Pfam" id="PF00675">
    <property type="entry name" value="Peptidase_M16"/>
    <property type="match status" value="1"/>
</dbReference>
<reference evidence="12 13" key="1">
    <citation type="submission" date="2018-07" db="EMBL/GenBank/DDBJ databases">
        <title>A draft genome of a endophytic bacteria, a new species of Pedobacter.</title>
        <authorList>
            <person name="Zhang Z.D."/>
            <person name="Chen Z.J."/>
        </authorList>
    </citation>
    <scope>NUCLEOTIDE SEQUENCE [LARGE SCALE GENOMIC DNA]</scope>
    <source>
        <strain evidence="12 13">RS10</strain>
    </source>
</reference>
<keyword evidence="5" id="KW-0378">Hydrolase</keyword>
<organism evidence="12 13">
    <name type="scientific">Pedobacter miscanthi</name>
    <dbReference type="NCBI Taxonomy" id="2259170"/>
    <lineage>
        <taxon>Bacteria</taxon>
        <taxon>Pseudomonadati</taxon>
        <taxon>Bacteroidota</taxon>
        <taxon>Sphingobacteriia</taxon>
        <taxon>Sphingobacteriales</taxon>
        <taxon>Sphingobacteriaceae</taxon>
        <taxon>Pedobacter</taxon>
    </lineage>
</organism>
<feature type="domain" description="Peptidase M16 C-terminal" evidence="11">
    <location>
        <begin position="203"/>
        <end position="384"/>
    </location>
</feature>
<dbReference type="OrthoDB" id="9811314at2"/>
<proteinExistence type="inferred from homology"/>
<dbReference type="PROSITE" id="PS00143">
    <property type="entry name" value="INSULINASE"/>
    <property type="match status" value="1"/>
</dbReference>
<dbReference type="InterPro" id="IPR007863">
    <property type="entry name" value="Peptidase_M16_C"/>
</dbReference>
<dbReference type="AlphaFoldDB" id="A0A366LDW2"/>
<sequence length="932" mass="104417">MKTKSIILFSTLLLLVQLYGSAQIIPNDPKVLRGVLENGFTYFIRQNKQPQKHAELYLVNKVGSILEDEDQLGLAHFMEHMNFNGTKNYPKNQMVDFLQKAGIRFGGDLNAYTGFEETVYQLPIPTDDPKMIGQAIAIMRDWAHEAVLDPTEIDHERGVVLEEARLGKGASDRMARQYYPVLLNQSRYAERLPIGSEALLKSFKAEVLRRFYTEWYRPDLQALIVVGDIDPQAVETMIRKAFGDLTNPIPSRKRTAYAVDLNGKNNFIAVTDPEQASLSIEILSKHKMHKLSTEQDYRTIMTKSLLNMMLQSRTANESSREISPDYIGVGLQISDFLGGLDMLSLSTTAKPGRLREAFLQTYRILERIKKHGFSAEEVKVAKANYLRSLDQQVSEKDKTPSSAYVKEYQELFLKNTAAPGIDWEHAFIRANLDSISKNDIEKLLGEYRSSENTDILITAPQSEKQNLPDSLTVAKWINGVSNETLTNYVDEKVALSLFENKPLAGKIISRKSIASINATVVQFSNGVKAILKPTDYKDDQIMYGAYALGGANIFEGDDYTMASNAAGLVSRMGYGSFSRPQLDKLMSGKSASSVVNINANSFIVRGNSSVKDIESALQLTFLQFTRPRKDSLTFYNTLNSAIAGLANRYADPNKVFADTMSYVNGNYDYRSAPPTAEKLSKVKLDRTLEIYNKGFGDASDFTFVFVGNFETDDLIPLLQRYLGGLPSKNRTKKIHDTGVHIPSGQIIKKVYKGSENKAIVTILLSGTYTYSQQENIRLKALGDILQIKVLEQLREAEGQVYSPQVQTQYTKYPQNRFALSISFGCAPENADKLTAMVGKEFEELRNNGPEQVDIDKFTAQYEKTMELAERDNGFWLNYILGQSEAGEDQGQIKDVRALVKAITGASLKKSAETFLSQKNRIIFQLLPVNAAK</sequence>
<dbReference type="PANTHER" id="PTHR43690">
    <property type="entry name" value="NARDILYSIN"/>
    <property type="match status" value="1"/>
</dbReference>
<keyword evidence="3" id="KW-0645">Protease</keyword>
<evidence type="ECO:0000256" key="3">
    <source>
        <dbReference type="ARBA" id="ARBA00022670"/>
    </source>
</evidence>
<dbReference type="GO" id="GO:0006508">
    <property type="term" value="P:proteolysis"/>
    <property type="evidence" value="ECO:0007669"/>
    <property type="project" value="UniProtKB-KW"/>
</dbReference>
<dbReference type="SUPFAM" id="SSF63411">
    <property type="entry name" value="LuxS/MPP-like metallohydrolase"/>
    <property type="match status" value="4"/>
</dbReference>
<feature type="chain" id="PRO_5017024838" evidence="9">
    <location>
        <begin position="23"/>
        <end position="932"/>
    </location>
</feature>
<dbReference type="GO" id="GO:0004222">
    <property type="term" value="F:metalloendopeptidase activity"/>
    <property type="evidence" value="ECO:0007669"/>
    <property type="project" value="InterPro"/>
</dbReference>
<evidence type="ECO:0000256" key="9">
    <source>
        <dbReference type="SAM" id="SignalP"/>
    </source>
</evidence>
<dbReference type="RefSeq" id="WP_113947147.1">
    <property type="nucleotide sequence ID" value="NZ_QNQU01000001.1"/>
</dbReference>
<keyword evidence="9" id="KW-0732">Signal</keyword>
<dbReference type="EMBL" id="QNQU01000001">
    <property type="protein sequence ID" value="RBQ12068.1"/>
    <property type="molecule type" value="Genomic_DNA"/>
</dbReference>
<comment type="similarity">
    <text evidence="2 8">Belongs to the peptidase M16 family.</text>
</comment>
<dbReference type="PANTHER" id="PTHR43690:SF34">
    <property type="entry name" value="ZINC PROTEASE PQQL-LIKE"/>
    <property type="match status" value="1"/>
</dbReference>
<evidence type="ECO:0000259" key="10">
    <source>
        <dbReference type="Pfam" id="PF00675"/>
    </source>
</evidence>
<comment type="caution">
    <text evidence="12">The sequence shown here is derived from an EMBL/GenBank/DDBJ whole genome shotgun (WGS) entry which is preliminary data.</text>
</comment>
<dbReference type="Proteomes" id="UP000252081">
    <property type="component" value="Unassembled WGS sequence"/>
</dbReference>
<feature type="signal peptide" evidence="9">
    <location>
        <begin position="1"/>
        <end position="22"/>
    </location>
</feature>
<evidence type="ECO:0000256" key="1">
    <source>
        <dbReference type="ARBA" id="ARBA00001947"/>
    </source>
</evidence>
<comment type="cofactor">
    <cofactor evidence="1">
        <name>Zn(2+)</name>
        <dbReference type="ChEBI" id="CHEBI:29105"/>
    </cofactor>
</comment>
<evidence type="ECO:0000256" key="2">
    <source>
        <dbReference type="ARBA" id="ARBA00007261"/>
    </source>
</evidence>
<dbReference type="InterPro" id="IPR050626">
    <property type="entry name" value="Peptidase_M16"/>
</dbReference>
<dbReference type="Pfam" id="PF05193">
    <property type="entry name" value="Peptidase_M16_C"/>
    <property type="match status" value="2"/>
</dbReference>
<evidence type="ECO:0000256" key="4">
    <source>
        <dbReference type="ARBA" id="ARBA00022723"/>
    </source>
</evidence>
<name>A0A366LDW2_9SPHI</name>
<feature type="domain" description="Peptidase M16 C-terminal" evidence="11">
    <location>
        <begin position="697"/>
        <end position="856"/>
    </location>
</feature>
<dbReference type="GO" id="GO:0046872">
    <property type="term" value="F:metal ion binding"/>
    <property type="evidence" value="ECO:0007669"/>
    <property type="project" value="UniProtKB-KW"/>
</dbReference>
<evidence type="ECO:0000256" key="8">
    <source>
        <dbReference type="RuleBase" id="RU004447"/>
    </source>
</evidence>
<evidence type="ECO:0000256" key="6">
    <source>
        <dbReference type="ARBA" id="ARBA00022833"/>
    </source>
</evidence>
<evidence type="ECO:0000313" key="13">
    <source>
        <dbReference type="Proteomes" id="UP000252081"/>
    </source>
</evidence>
<keyword evidence="6" id="KW-0862">Zinc</keyword>
<keyword evidence="7" id="KW-0482">Metalloprotease</keyword>
<dbReference type="InterPro" id="IPR011249">
    <property type="entry name" value="Metalloenz_LuxS/M16"/>
</dbReference>
<dbReference type="InterPro" id="IPR001431">
    <property type="entry name" value="Pept_M16_Zn_BS"/>
</dbReference>
<accession>A0A366LDW2</accession>